<evidence type="ECO:0000256" key="1">
    <source>
        <dbReference type="SAM" id="MobiDB-lite"/>
    </source>
</evidence>
<comment type="caution">
    <text evidence="2">The sequence shown here is derived from an EMBL/GenBank/DDBJ whole genome shotgun (WGS) entry which is preliminary data.</text>
</comment>
<dbReference type="Pfam" id="PF00702">
    <property type="entry name" value="Hydrolase"/>
    <property type="match status" value="1"/>
</dbReference>
<dbReference type="InterPro" id="IPR051806">
    <property type="entry name" value="HAD-like_SPP"/>
</dbReference>
<accession>A0A4Q5N2N0</accession>
<name>A0A4Q5N2N0_9MICO</name>
<proteinExistence type="predicted"/>
<keyword evidence="3" id="KW-1185">Reference proteome</keyword>
<dbReference type="NCBIfam" id="TIGR01509">
    <property type="entry name" value="HAD-SF-IA-v3"/>
    <property type="match status" value="1"/>
</dbReference>
<dbReference type="InterPro" id="IPR023214">
    <property type="entry name" value="HAD_sf"/>
</dbReference>
<dbReference type="SFLD" id="SFLDG01129">
    <property type="entry name" value="C1.5:_HAD__Beta-PGM__Phosphata"/>
    <property type="match status" value="1"/>
</dbReference>
<feature type="region of interest" description="Disordered" evidence="1">
    <location>
        <begin position="1"/>
        <end position="25"/>
    </location>
</feature>
<dbReference type="AlphaFoldDB" id="A0A4Q5N2N0"/>
<dbReference type="Gene3D" id="3.40.50.1000">
    <property type="entry name" value="HAD superfamily/HAD-like"/>
    <property type="match status" value="1"/>
</dbReference>
<dbReference type="Proteomes" id="UP000293764">
    <property type="component" value="Unassembled WGS sequence"/>
</dbReference>
<dbReference type="SFLD" id="SFLDS00003">
    <property type="entry name" value="Haloacid_Dehalogenase"/>
    <property type="match status" value="1"/>
</dbReference>
<reference evidence="2 3" key="1">
    <citation type="submission" date="2019-01" db="EMBL/GenBank/DDBJ databases">
        <title>Novel species of Cellulomonas.</title>
        <authorList>
            <person name="Liu Q."/>
            <person name="Xin Y.-H."/>
        </authorList>
    </citation>
    <scope>NUCLEOTIDE SEQUENCE [LARGE SCALE GENOMIC DNA]</scope>
    <source>
        <strain evidence="2 3">HLT2-17</strain>
    </source>
</reference>
<protein>
    <submittedName>
        <fullName evidence="2">HAD family hydrolase</fullName>
    </submittedName>
</protein>
<dbReference type="OrthoDB" id="9800058at2"/>
<dbReference type="EMBL" id="SDWW01000006">
    <property type="protein sequence ID" value="RYV52375.1"/>
    <property type="molecule type" value="Genomic_DNA"/>
</dbReference>
<dbReference type="InterPro" id="IPR036412">
    <property type="entry name" value="HAD-like_sf"/>
</dbReference>
<evidence type="ECO:0000313" key="2">
    <source>
        <dbReference type="EMBL" id="RYV52375.1"/>
    </source>
</evidence>
<keyword evidence="2" id="KW-0378">Hydrolase</keyword>
<dbReference type="InterPro" id="IPR023198">
    <property type="entry name" value="PGP-like_dom2"/>
</dbReference>
<gene>
    <name evidence="2" type="ORF">EUA98_04015</name>
</gene>
<dbReference type="SUPFAM" id="SSF56784">
    <property type="entry name" value="HAD-like"/>
    <property type="match status" value="1"/>
</dbReference>
<organism evidence="2 3">
    <name type="scientific">Pengzhenrongella frigida</name>
    <dbReference type="NCBI Taxonomy" id="1259133"/>
    <lineage>
        <taxon>Bacteria</taxon>
        <taxon>Bacillati</taxon>
        <taxon>Actinomycetota</taxon>
        <taxon>Actinomycetes</taxon>
        <taxon>Micrococcales</taxon>
        <taxon>Pengzhenrongella</taxon>
    </lineage>
</organism>
<sequence>MPHRRARGQAGLRRRPGRARSGRAGGRAAARVGLIHLLARPGAGLLLDLDGTLLDSEPVHRGAFRDYFSARGWTVSDEVIRQFAGRRAQEVFPVVAGPWAGEDPESLTAAVLDVLRRSGRRPVPVAGAVRLLAACARAELPVAIVTSARREWAAAALELLGAAVPMVTAEDCARGKPDPEPFRRGADLLGLPPGGLVAAEDSPAGIASGRHAGIGHVLGVTTSADAGALRRAGAHETAPDLTALALAVEALMVRDGSGA</sequence>
<dbReference type="InterPro" id="IPR006439">
    <property type="entry name" value="HAD-SF_hydro_IA"/>
</dbReference>
<evidence type="ECO:0000313" key="3">
    <source>
        <dbReference type="Proteomes" id="UP000293764"/>
    </source>
</evidence>
<dbReference type="PANTHER" id="PTHR43481:SF4">
    <property type="entry name" value="GLYCEROL-1-PHOSPHATE PHOSPHOHYDROLASE 1-RELATED"/>
    <property type="match status" value="1"/>
</dbReference>
<dbReference type="GO" id="GO:0050308">
    <property type="term" value="F:sugar-phosphatase activity"/>
    <property type="evidence" value="ECO:0007669"/>
    <property type="project" value="TreeGrafter"/>
</dbReference>
<dbReference type="Gene3D" id="1.10.150.240">
    <property type="entry name" value="Putative phosphatase, domain 2"/>
    <property type="match status" value="1"/>
</dbReference>
<dbReference type="PANTHER" id="PTHR43481">
    <property type="entry name" value="FRUCTOSE-1-PHOSPHATE PHOSPHATASE"/>
    <property type="match status" value="1"/>
</dbReference>
<feature type="compositionally biased region" description="Basic residues" evidence="1">
    <location>
        <begin position="1"/>
        <end position="21"/>
    </location>
</feature>